<evidence type="ECO:0000256" key="5">
    <source>
        <dbReference type="ARBA" id="ARBA00022825"/>
    </source>
</evidence>
<dbReference type="EMBL" id="CAIO01000334">
    <property type="protein sequence ID" value="CCI26494.1"/>
    <property type="molecule type" value="Genomic_DNA"/>
</dbReference>
<evidence type="ECO:0000313" key="10">
    <source>
        <dbReference type="Proteomes" id="UP000004775"/>
    </source>
</evidence>
<feature type="domain" description="LD-carboxypeptidase C-terminal" evidence="8">
    <location>
        <begin position="200"/>
        <end position="313"/>
    </location>
</feature>
<feature type="active site" description="Nucleophile" evidence="6">
    <location>
        <position position="112"/>
    </location>
</feature>
<dbReference type="EC" id="3.4.16.-" evidence="9"/>
<dbReference type="GO" id="GO:0006508">
    <property type="term" value="P:proteolysis"/>
    <property type="evidence" value="ECO:0007669"/>
    <property type="project" value="UniProtKB-KW"/>
</dbReference>
<evidence type="ECO:0000256" key="2">
    <source>
        <dbReference type="ARBA" id="ARBA00022645"/>
    </source>
</evidence>
<name>I4HWS0_MICAE</name>
<dbReference type="HOGENOM" id="CLU_034346_1_1_3"/>
<dbReference type="InterPro" id="IPR029062">
    <property type="entry name" value="Class_I_gatase-like"/>
</dbReference>
<keyword evidence="5" id="KW-0720">Serine protease</keyword>
<keyword evidence="4 9" id="KW-0378">Hydrolase</keyword>
<dbReference type="GO" id="GO:0004180">
    <property type="term" value="F:carboxypeptidase activity"/>
    <property type="evidence" value="ECO:0007669"/>
    <property type="project" value="UniProtKB-KW"/>
</dbReference>
<evidence type="ECO:0000256" key="1">
    <source>
        <dbReference type="ARBA" id="ARBA00010233"/>
    </source>
</evidence>
<evidence type="ECO:0000256" key="4">
    <source>
        <dbReference type="ARBA" id="ARBA00022801"/>
    </source>
</evidence>
<dbReference type="SUPFAM" id="SSF52317">
    <property type="entry name" value="Class I glutamine amidotransferase-like"/>
    <property type="match status" value="1"/>
</dbReference>
<dbReference type="InterPro" id="IPR003507">
    <property type="entry name" value="S66_fam"/>
</dbReference>
<keyword evidence="2 9" id="KW-0121">Carboxypeptidase</keyword>
<evidence type="ECO:0000256" key="6">
    <source>
        <dbReference type="PIRSR" id="PIRSR028757-1"/>
    </source>
</evidence>
<dbReference type="InterPro" id="IPR040921">
    <property type="entry name" value="Peptidase_S66C"/>
</dbReference>
<dbReference type="InterPro" id="IPR027478">
    <property type="entry name" value="LdcA_N"/>
</dbReference>
<evidence type="ECO:0000259" key="7">
    <source>
        <dbReference type="Pfam" id="PF02016"/>
    </source>
</evidence>
<organism evidence="9 10">
    <name type="scientific">Microcystis aeruginosa PCC 9809</name>
    <dbReference type="NCBI Taxonomy" id="1160285"/>
    <lineage>
        <taxon>Bacteria</taxon>
        <taxon>Bacillati</taxon>
        <taxon>Cyanobacteriota</taxon>
        <taxon>Cyanophyceae</taxon>
        <taxon>Oscillatoriophycideae</taxon>
        <taxon>Chroococcales</taxon>
        <taxon>Microcystaceae</taxon>
        <taxon>Microcystis</taxon>
    </lineage>
</organism>
<dbReference type="Gene3D" id="3.40.50.10740">
    <property type="entry name" value="Class I glutamine amidotransferase-like"/>
    <property type="match status" value="1"/>
</dbReference>
<feature type="active site" description="Charge relay system" evidence="6">
    <location>
        <position position="300"/>
    </location>
</feature>
<dbReference type="Pfam" id="PF02016">
    <property type="entry name" value="Peptidase_S66"/>
    <property type="match status" value="1"/>
</dbReference>
<comment type="similarity">
    <text evidence="1">Belongs to the peptidase S66 family.</text>
</comment>
<gene>
    <name evidence="9" type="ORF">MICAH_40005</name>
</gene>
<dbReference type="AlphaFoldDB" id="I4HWS0"/>
<dbReference type="InterPro" id="IPR040449">
    <property type="entry name" value="Peptidase_S66_N"/>
</dbReference>
<keyword evidence="3" id="KW-0645">Protease</keyword>
<evidence type="ECO:0000256" key="3">
    <source>
        <dbReference type="ARBA" id="ARBA00022670"/>
    </source>
</evidence>
<dbReference type="GO" id="GO:0008236">
    <property type="term" value="F:serine-type peptidase activity"/>
    <property type="evidence" value="ECO:0007669"/>
    <property type="project" value="UniProtKB-KW"/>
</dbReference>
<evidence type="ECO:0000313" key="9">
    <source>
        <dbReference type="EMBL" id="CCI26494.1"/>
    </source>
</evidence>
<dbReference type="Pfam" id="PF17676">
    <property type="entry name" value="Peptidase_S66C"/>
    <property type="match status" value="1"/>
</dbReference>
<dbReference type="InterPro" id="IPR027461">
    <property type="entry name" value="Carboxypeptidase_A_C_sf"/>
</dbReference>
<dbReference type="CDD" id="cd07062">
    <property type="entry name" value="Peptidase_S66_mccF_like"/>
    <property type="match status" value="1"/>
</dbReference>
<dbReference type="PIRSF" id="PIRSF028757">
    <property type="entry name" value="LD-carboxypeptidase"/>
    <property type="match status" value="1"/>
</dbReference>
<comment type="caution">
    <text evidence="9">The sequence shown here is derived from an EMBL/GenBank/DDBJ whole genome shotgun (WGS) entry which is preliminary data.</text>
</comment>
<feature type="domain" description="LD-carboxypeptidase N-terminal" evidence="7">
    <location>
        <begin position="13"/>
        <end position="132"/>
    </location>
</feature>
<dbReference type="PANTHER" id="PTHR30237">
    <property type="entry name" value="MURAMOYLTETRAPEPTIDE CARBOXYPEPTIDASE"/>
    <property type="match status" value="1"/>
</dbReference>
<protein>
    <submittedName>
        <fullName evidence="9">Putative carboxypeptidase yocD</fullName>
        <ecNumber evidence="9">3.4.16.-</ecNumber>
    </submittedName>
</protein>
<dbReference type="Proteomes" id="UP000004775">
    <property type="component" value="Unassembled WGS sequence"/>
</dbReference>
<sequence length="331" mass="36313">MIKMRPLNKGDKIAVIAPANTMASMPEKLIQIGLERMNTLGYRIQLGQNVNKKHFHTAGTIEERVADFHQSFSNQDIAAVMAVYGGYNSNHLLDHLDYNLIKSNPKLLIGYSDVSALLNAVYAQTSLVSLHGVSFASFCDPNMFPEAIESFVRIVNGEAPIELTAPKKTAHDLWYLKKEFGPRDTYPHSGWSVLTEGEAKGKLLGGNLETFLALAGTPYFPSCDSCILLLESAPDEKPAKFDREITQLKQMGILSSIAGLIIGQFPSDSPLATTETMRSILEPALGGQAYPILLNASFSHVDPIYTLPIGREVILRADENPTVVVCQSIYE</sequence>
<dbReference type="Gene3D" id="3.50.30.60">
    <property type="entry name" value="LD-carboxypeptidase A C-terminal domain-like"/>
    <property type="match status" value="1"/>
</dbReference>
<proteinExistence type="inferred from homology"/>
<accession>I4HWS0</accession>
<evidence type="ECO:0000259" key="8">
    <source>
        <dbReference type="Pfam" id="PF17676"/>
    </source>
</evidence>
<feature type="active site" description="Charge relay system" evidence="6">
    <location>
        <position position="231"/>
    </location>
</feature>
<reference evidence="9 10" key="1">
    <citation type="submission" date="2012-04" db="EMBL/GenBank/DDBJ databases">
        <authorList>
            <person name="Genoscope - CEA"/>
        </authorList>
    </citation>
    <scope>NUCLEOTIDE SEQUENCE [LARGE SCALE GENOMIC DNA]</scope>
    <source>
        <strain evidence="9 10">9809</strain>
    </source>
</reference>
<dbReference type="PANTHER" id="PTHR30237:SF2">
    <property type="entry name" value="MUREIN TETRAPEPTIDE CARBOXYPEPTIDASE"/>
    <property type="match status" value="1"/>
</dbReference>
<dbReference type="SUPFAM" id="SSF141986">
    <property type="entry name" value="LD-carboxypeptidase A C-terminal domain-like"/>
    <property type="match status" value="1"/>
</dbReference>